<proteinExistence type="predicted"/>
<keyword evidence="1" id="KW-0472">Membrane</keyword>
<evidence type="ECO:0000256" key="1">
    <source>
        <dbReference type="SAM" id="Phobius"/>
    </source>
</evidence>
<accession>A0A7W9B325</accession>
<feature type="transmembrane region" description="Helical" evidence="1">
    <location>
        <begin position="38"/>
        <end position="57"/>
    </location>
</feature>
<protein>
    <submittedName>
        <fullName evidence="2">Putative membrane protein</fullName>
    </submittedName>
</protein>
<sequence>MSNANSRGPGSWLGRNSFFLTFHLIVLVWGLYEWDSEPFILFAWIACWIAFGLFLLIHRITLPN</sequence>
<dbReference type="Proteomes" id="UP000537161">
    <property type="component" value="Unassembled WGS sequence"/>
</dbReference>
<feature type="transmembrane region" description="Helical" evidence="1">
    <location>
        <begin position="12"/>
        <end position="32"/>
    </location>
</feature>
<keyword evidence="1" id="KW-1133">Transmembrane helix</keyword>
<dbReference type="EMBL" id="JACIJH010000001">
    <property type="protein sequence ID" value="MBB5705350.1"/>
    <property type="molecule type" value="Genomic_DNA"/>
</dbReference>
<keyword evidence="1" id="KW-0812">Transmembrane</keyword>
<evidence type="ECO:0000313" key="2">
    <source>
        <dbReference type="EMBL" id="MBB5705350.1"/>
    </source>
</evidence>
<dbReference type="RefSeq" id="WP_184095262.1">
    <property type="nucleotide sequence ID" value="NZ_JACIJH010000001.1"/>
</dbReference>
<evidence type="ECO:0000313" key="3">
    <source>
        <dbReference type="Proteomes" id="UP000537161"/>
    </source>
</evidence>
<dbReference type="AlphaFoldDB" id="A0A7W9B325"/>
<reference evidence="2 3" key="1">
    <citation type="submission" date="2020-08" db="EMBL/GenBank/DDBJ databases">
        <title>Genomic Encyclopedia of Type Strains, Phase IV (KMG-IV): sequencing the most valuable type-strain genomes for metagenomic binning, comparative biology and taxonomic classification.</title>
        <authorList>
            <person name="Goeker M."/>
        </authorList>
    </citation>
    <scope>NUCLEOTIDE SEQUENCE [LARGE SCALE GENOMIC DNA]</scope>
    <source>
        <strain evidence="2 3">DSM 27163</strain>
    </source>
</reference>
<organism evidence="2 3">
    <name type="scientific">Sphingopyxis panaciterrulae</name>
    <dbReference type="NCBI Taxonomy" id="462372"/>
    <lineage>
        <taxon>Bacteria</taxon>
        <taxon>Pseudomonadati</taxon>
        <taxon>Pseudomonadota</taxon>
        <taxon>Alphaproteobacteria</taxon>
        <taxon>Sphingomonadales</taxon>
        <taxon>Sphingomonadaceae</taxon>
        <taxon>Sphingopyxis</taxon>
    </lineage>
</organism>
<keyword evidence="3" id="KW-1185">Reference proteome</keyword>
<name>A0A7W9B325_9SPHN</name>
<gene>
    <name evidence="2" type="ORF">FHR21_000675</name>
</gene>
<comment type="caution">
    <text evidence="2">The sequence shown here is derived from an EMBL/GenBank/DDBJ whole genome shotgun (WGS) entry which is preliminary data.</text>
</comment>